<reference evidence="8" key="1">
    <citation type="submission" date="2020-07" db="EMBL/GenBank/DDBJ databases">
        <title>Ethylene signaling mediates host invasion by parasitic plants.</title>
        <authorList>
            <person name="Yoshida S."/>
        </authorList>
    </citation>
    <scope>NUCLEOTIDE SEQUENCE</scope>
    <source>
        <strain evidence="8">Okayama</strain>
    </source>
</reference>
<dbReference type="EMBL" id="BMAC01000003">
    <property type="protein sequence ID" value="GFP79049.1"/>
    <property type="molecule type" value="Genomic_DNA"/>
</dbReference>
<evidence type="ECO:0000256" key="1">
    <source>
        <dbReference type="ARBA" id="ARBA00004613"/>
    </source>
</evidence>
<dbReference type="PANTHER" id="PTHR33109:SF6">
    <property type="entry name" value="EPIDERMAL PATTERNING FACTOR-LIKE PROTEIN 7-RELATED"/>
    <property type="match status" value="1"/>
</dbReference>
<dbReference type="GO" id="GO:0005576">
    <property type="term" value="C:extracellular region"/>
    <property type="evidence" value="ECO:0007669"/>
    <property type="project" value="UniProtKB-SubCell"/>
</dbReference>
<dbReference type="OrthoDB" id="771316at2759"/>
<organism evidence="8 9">
    <name type="scientific">Phtheirospermum japonicum</name>
    <dbReference type="NCBI Taxonomy" id="374723"/>
    <lineage>
        <taxon>Eukaryota</taxon>
        <taxon>Viridiplantae</taxon>
        <taxon>Streptophyta</taxon>
        <taxon>Embryophyta</taxon>
        <taxon>Tracheophyta</taxon>
        <taxon>Spermatophyta</taxon>
        <taxon>Magnoliopsida</taxon>
        <taxon>eudicotyledons</taxon>
        <taxon>Gunneridae</taxon>
        <taxon>Pentapetalae</taxon>
        <taxon>asterids</taxon>
        <taxon>lamiids</taxon>
        <taxon>Lamiales</taxon>
        <taxon>Orobanchaceae</taxon>
        <taxon>Orobanchaceae incertae sedis</taxon>
        <taxon>Phtheirospermum</taxon>
    </lineage>
</organism>
<feature type="chain" id="PRO_5033106977" description="Epidermal patterning factor-like protein" evidence="7">
    <location>
        <begin position="29"/>
        <end position="110"/>
    </location>
</feature>
<keyword evidence="9" id="KW-1185">Reference proteome</keyword>
<keyword evidence="4 7" id="KW-0964">Secreted</keyword>
<comment type="similarity">
    <text evidence="2 7">Belongs to the plant cysteine rich small secretory peptide family. Epidermal patterning factor subfamily.</text>
</comment>
<protein>
    <recommendedName>
        <fullName evidence="7">Epidermal patterning factor-like protein</fullName>
    </recommendedName>
</protein>
<keyword evidence="3 7" id="KW-0217">Developmental protein</keyword>
<proteinExistence type="inferred from homology"/>
<evidence type="ECO:0000313" key="9">
    <source>
        <dbReference type="Proteomes" id="UP000653305"/>
    </source>
</evidence>
<dbReference type="Proteomes" id="UP000653305">
    <property type="component" value="Unassembled WGS sequence"/>
</dbReference>
<keyword evidence="5 7" id="KW-0732">Signal</keyword>
<evidence type="ECO:0000256" key="2">
    <source>
        <dbReference type="ARBA" id="ARBA00008127"/>
    </source>
</evidence>
<sequence>MGMSRTNTFPTLLSLVSIFVLLLTTCKALRPYHCKHNSLFLSSKLCGGQGGEIGMELYPTGSSLPDCSHACGPCTPCRRVMVSFSKCSVESCPVIYRCMCKGKYYHVPSN</sequence>
<feature type="signal peptide" evidence="7">
    <location>
        <begin position="1"/>
        <end position="28"/>
    </location>
</feature>
<dbReference type="GO" id="GO:0010052">
    <property type="term" value="P:guard cell differentiation"/>
    <property type="evidence" value="ECO:0007669"/>
    <property type="project" value="UniProtKB-UniRule"/>
</dbReference>
<evidence type="ECO:0000256" key="5">
    <source>
        <dbReference type="ARBA" id="ARBA00022729"/>
    </source>
</evidence>
<evidence type="ECO:0000256" key="7">
    <source>
        <dbReference type="RuleBase" id="RU367102"/>
    </source>
</evidence>
<evidence type="ECO:0000256" key="4">
    <source>
        <dbReference type="ARBA" id="ARBA00022525"/>
    </source>
</evidence>
<evidence type="ECO:0000256" key="3">
    <source>
        <dbReference type="ARBA" id="ARBA00022473"/>
    </source>
</evidence>
<name>A0A830B1A3_9LAMI</name>
<comment type="function">
    <text evidence="7">Controls stomatal patterning.</text>
</comment>
<dbReference type="PANTHER" id="PTHR33109">
    <property type="entry name" value="EPIDERMAL PATTERNING FACTOR-LIKE PROTEIN 4"/>
    <property type="match status" value="1"/>
</dbReference>
<dbReference type="Pfam" id="PF17181">
    <property type="entry name" value="EPF"/>
    <property type="match status" value="1"/>
</dbReference>
<accession>A0A830B1A3</accession>
<keyword evidence="6" id="KW-1015">Disulfide bond</keyword>
<comment type="subcellular location">
    <subcellularLocation>
        <location evidence="1 7">Secreted</location>
    </subcellularLocation>
</comment>
<evidence type="ECO:0000256" key="6">
    <source>
        <dbReference type="ARBA" id="ARBA00023157"/>
    </source>
</evidence>
<gene>
    <name evidence="8" type="ORF">PHJA_000048400</name>
</gene>
<comment type="caution">
    <text evidence="8">The sequence shown here is derived from an EMBL/GenBank/DDBJ whole genome shotgun (WGS) entry which is preliminary data.</text>
</comment>
<dbReference type="InterPro" id="IPR039455">
    <property type="entry name" value="EPFL"/>
</dbReference>
<evidence type="ECO:0000313" key="8">
    <source>
        <dbReference type="EMBL" id="GFP79049.1"/>
    </source>
</evidence>
<dbReference type="AlphaFoldDB" id="A0A830B1A3"/>